<gene>
    <name evidence="2" type="ORF">LKD47_10555</name>
</gene>
<sequence length="491" mass="56159">MLNSNYVGIAYSTEKKYTDRKKKNWFRPDTQYPEMMFDDCSEHNQVYEAVREALHIYQMDNDNYGTDRWNPLGELIKPGDNVIIKPNLVMDYNQSNEGTECLFTQPEVVAPIIDYILIALKGEGGIIIGDAPMQECNLEKLLEESGYNEMMEWYRNVGVEIKIVDFRGLTTQVDSKKRIGVRKQTISDNQDGTVIDLADMSQFAKYDKEHLEKMRITNYSPDRLKEHHCPGRHEYFVSNYILNADVVINMPKPKTHRKAGYTAAMKNMVGMNVRKEYLPHHTIGSVAEGGDEYKKKSLLRNIDDKLYDIKNTLEGKERYKAAKVVWYIAGGLKLLGNKVHHDEAEGNWYGNKTISKTIVDLNKILFYADKNGHIHDEIQRKTLNIGDMIISGEKEGPVAPSPKQIGAIIIALNAYIFDMGVGIMMGADATNFPFAEDCKNANESLPLCNYQDDELIYVSNDEKLNNKDIKSVSNELKWKFVPTKGWTEMFI</sequence>
<organism evidence="2 3">
    <name type="scientific">Roseburia amylophila</name>
    <dbReference type="NCBI Taxonomy" id="2981794"/>
    <lineage>
        <taxon>Bacteria</taxon>
        <taxon>Bacillati</taxon>
        <taxon>Bacillota</taxon>
        <taxon>Clostridia</taxon>
        <taxon>Lachnospirales</taxon>
        <taxon>Lachnospiraceae</taxon>
        <taxon>Roseburia</taxon>
    </lineage>
</organism>
<dbReference type="AlphaFoldDB" id="A0AAW4WIR5"/>
<reference evidence="2" key="1">
    <citation type="submission" date="2021-10" db="EMBL/GenBank/DDBJ databases">
        <title>Anaerobic single-cell dispensing facilitates the cultivation of human gut bacteria.</title>
        <authorList>
            <person name="Afrizal A."/>
        </authorList>
    </citation>
    <scope>NUCLEOTIDE SEQUENCE</scope>
    <source>
        <strain evidence="2">CLA-AA-H204</strain>
    </source>
</reference>
<protein>
    <submittedName>
        <fullName evidence="2">DUF362 domain-containing protein</fullName>
    </submittedName>
</protein>
<comment type="caution">
    <text evidence="2">The sequence shown here is derived from an EMBL/GenBank/DDBJ whole genome shotgun (WGS) entry which is preliminary data.</text>
</comment>
<feature type="domain" description="DUF362" evidence="1">
    <location>
        <begin position="82"/>
        <end position="168"/>
    </location>
</feature>
<dbReference type="Pfam" id="PF04015">
    <property type="entry name" value="DUF362"/>
    <property type="match status" value="2"/>
</dbReference>
<evidence type="ECO:0000313" key="3">
    <source>
        <dbReference type="Proteomes" id="UP001198893"/>
    </source>
</evidence>
<dbReference type="EMBL" id="JAJEQW010000011">
    <property type="protein sequence ID" value="MCC2242737.1"/>
    <property type="molecule type" value="Genomic_DNA"/>
</dbReference>
<evidence type="ECO:0000259" key="1">
    <source>
        <dbReference type="Pfam" id="PF04015"/>
    </source>
</evidence>
<accession>A0AAW4WIR5</accession>
<dbReference type="Proteomes" id="UP001198893">
    <property type="component" value="Unassembled WGS sequence"/>
</dbReference>
<name>A0AAW4WIR5_9FIRM</name>
<proteinExistence type="predicted"/>
<dbReference type="RefSeq" id="WP_177387635.1">
    <property type="nucleotide sequence ID" value="NZ_JAJEQW010000011.1"/>
</dbReference>
<evidence type="ECO:0000313" key="2">
    <source>
        <dbReference type="EMBL" id="MCC2242737.1"/>
    </source>
</evidence>
<dbReference type="InterPro" id="IPR007160">
    <property type="entry name" value="DUF362"/>
</dbReference>
<feature type="domain" description="DUF362" evidence="1">
    <location>
        <begin position="212"/>
        <end position="419"/>
    </location>
</feature>